<evidence type="ECO:0000313" key="2">
    <source>
        <dbReference type="Proteomes" id="UP000824242"/>
    </source>
</evidence>
<dbReference type="Proteomes" id="UP000824242">
    <property type="component" value="Unassembled WGS sequence"/>
</dbReference>
<proteinExistence type="predicted"/>
<protein>
    <submittedName>
        <fullName evidence="1">Uncharacterized protein</fullName>
    </submittedName>
</protein>
<comment type="caution">
    <text evidence="1">The sequence shown here is derived from an EMBL/GenBank/DDBJ whole genome shotgun (WGS) entry which is preliminary data.</text>
</comment>
<sequence>MDDNFDIIPEQPEIEISLPEPYHVYVQTDDQGRIMAINSSAFVPAEWGTEIDSGFGDKYHHAQGNYFPTGIYTDDGIPRYKLVENTAQERTEEEIQEDIEKIPTPIVPPTNAELEAENKMLRAQLQAATDRQDFIEDCIAEMAGVVYAV</sequence>
<organism evidence="1 2">
    <name type="scientific">Candidatus Caccousia avicola</name>
    <dbReference type="NCBI Taxonomy" id="2840721"/>
    <lineage>
        <taxon>Bacteria</taxon>
        <taxon>Bacillati</taxon>
        <taxon>Bacillota</taxon>
        <taxon>Clostridia</taxon>
        <taxon>Eubacteriales</taxon>
        <taxon>Oscillospiraceae</taxon>
        <taxon>Oscillospiraceae incertae sedis</taxon>
        <taxon>Candidatus Caccousia</taxon>
    </lineage>
</organism>
<reference evidence="1" key="2">
    <citation type="journal article" date="2021" name="PeerJ">
        <title>Extensive microbial diversity within the chicken gut microbiome revealed by metagenomics and culture.</title>
        <authorList>
            <person name="Gilroy R."/>
            <person name="Ravi A."/>
            <person name="Getino M."/>
            <person name="Pursley I."/>
            <person name="Horton D.L."/>
            <person name="Alikhan N.F."/>
            <person name="Baker D."/>
            <person name="Gharbi K."/>
            <person name="Hall N."/>
            <person name="Watson M."/>
            <person name="Adriaenssens E.M."/>
            <person name="Foster-Nyarko E."/>
            <person name="Jarju S."/>
            <person name="Secka A."/>
            <person name="Antonio M."/>
            <person name="Oren A."/>
            <person name="Chaudhuri R.R."/>
            <person name="La Ragione R."/>
            <person name="Hildebrand F."/>
            <person name="Pallen M.J."/>
        </authorList>
    </citation>
    <scope>NUCLEOTIDE SEQUENCE</scope>
    <source>
        <strain evidence="1">ChiSxjej1B13-7958</strain>
    </source>
</reference>
<accession>A0A9D1AP93</accession>
<dbReference type="EMBL" id="DVGZ01000101">
    <property type="protein sequence ID" value="HIR47823.1"/>
    <property type="molecule type" value="Genomic_DNA"/>
</dbReference>
<name>A0A9D1AP93_9FIRM</name>
<evidence type="ECO:0000313" key="1">
    <source>
        <dbReference type="EMBL" id="HIR47823.1"/>
    </source>
</evidence>
<gene>
    <name evidence="1" type="ORF">IAB89_09265</name>
</gene>
<reference evidence="1" key="1">
    <citation type="submission" date="2020-10" db="EMBL/GenBank/DDBJ databases">
        <authorList>
            <person name="Gilroy R."/>
        </authorList>
    </citation>
    <scope>NUCLEOTIDE SEQUENCE</scope>
    <source>
        <strain evidence="1">ChiSxjej1B13-7958</strain>
    </source>
</reference>
<dbReference type="AlphaFoldDB" id="A0A9D1AP93"/>